<evidence type="ECO:0000313" key="1">
    <source>
        <dbReference type="EMBL" id="ORE03701.1"/>
    </source>
</evidence>
<dbReference type="VEuPathDB" id="FungiDB:BCV72DRAFT_244179"/>
<accession>A0A1X0QVE0</accession>
<organism evidence="1">
    <name type="scientific">Rhizopus microsporus var. microsporus</name>
    <dbReference type="NCBI Taxonomy" id="86635"/>
    <lineage>
        <taxon>Eukaryota</taxon>
        <taxon>Fungi</taxon>
        <taxon>Fungi incertae sedis</taxon>
        <taxon>Mucoromycota</taxon>
        <taxon>Mucoromycotina</taxon>
        <taxon>Mucoromycetes</taxon>
        <taxon>Mucorales</taxon>
        <taxon>Mucorineae</taxon>
        <taxon>Rhizopodaceae</taxon>
        <taxon>Rhizopus</taxon>
    </lineage>
</organism>
<proteinExistence type="predicted"/>
<gene>
    <name evidence="1" type="ORF">BCV72DRAFT_244179</name>
</gene>
<dbReference type="Proteomes" id="UP000242414">
    <property type="component" value="Unassembled WGS sequence"/>
</dbReference>
<sequence>MTDYMEKNGEKGDYQLWIDFIKKHFQSTAETLKENNLAFPQETSSSKKEATATSKECEYRTCSISVNKAKRKDSPKSVADIVDKKTKYFMFKINDYCARFFVITQIMASNTKKLCLYYKK</sequence>
<name>A0A1X0QVE0_RHIZD</name>
<protein>
    <submittedName>
        <fullName evidence="1">Uncharacterized protein</fullName>
    </submittedName>
</protein>
<dbReference type="AlphaFoldDB" id="A0A1X0QVE0"/>
<dbReference type="EMBL" id="KV921994">
    <property type="protein sequence ID" value="ORE03701.1"/>
    <property type="molecule type" value="Genomic_DNA"/>
</dbReference>
<reference evidence="1" key="1">
    <citation type="journal article" date="2016" name="Proc. Natl. Acad. Sci. U.S.A.">
        <title>Lipid metabolic changes in an early divergent fungus govern the establishment of a mutualistic symbiosis with endobacteria.</title>
        <authorList>
            <person name="Lastovetsky O.A."/>
            <person name="Gaspar M.L."/>
            <person name="Mondo S.J."/>
            <person name="LaButti K.M."/>
            <person name="Sandor L."/>
            <person name="Grigoriev I.V."/>
            <person name="Henry S.A."/>
            <person name="Pawlowska T.E."/>
        </authorList>
    </citation>
    <scope>NUCLEOTIDE SEQUENCE [LARGE SCALE GENOMIC DNA]</scope>
    <source>
        <strain evidence="1">ATCC 52814</strain>
    </source>
</reference>